<proteinExistence type="predicted"/>
<organism evidence="2">
    <name type="scientific">Glycine max</name>
    <name type="common">Soybean</name>
    <name type="synonym">Glycine hispida</name>
    <dbReference type="NCBI Taxonomy" id="3847"/>
    <lineage>
        <taxon>Eukaryota</taxon>
        <taxon>Viridiplantae</taxon>
        <taxon>Streptophyta</taxon>
        <taxon>Embryophyta</taxon>
        <taxon>Tracheophyta</taxon>
        <taxon>Spermatophyta</taxon>
        <taxon>Magnoliopsida</taxon>
        <taxon>eudicotyledons</taxon>
        <taxon>Gunneridae</taxon>
        <taxon>Pentapetalae</taxon>
        <taxon>rosids</taxon>
        <taxon>fabids</taxon>
        <taxon>Fabales</taxon>
        <taxon>Fabaceae</taxon>
        <taxon>Papilionoideae</taxon>
        <taxon>50 kb inversion clade</taxon>
        <taxon>NPAAA clade</taxon>
        <taxon>indigoferoid/millettioid clade</taxon>
        <taxon>Phaseoleae</taxon>
        <taxon>Glycine</taxon>
        <taxon>Glycine subgen. Soja</taxon>
    </lineage>
</organism>
<dbReference type="EMBL" id="CM000839">
    <property type="protein sequence ID" value="KRH55070.1"/>
    <property type="molecule type" value="Genomic_DNA"/>
</dbReference>
<dbReference type="HOGENOM" id="CLU_2578638_0_0_1"/>
<reference evidence="1 2" key="1">
    <citation type="journal article" date="2010" name="Nature">
        <title>Genome sequence of the palaeopolyploid soybean.</title>
        <authorList>
            <person name="Schmutz J."/>
            <person name="Cannon S.B."/>
            <person name="Schlueter J."/>
            <person name="Ma J."/>
            <person name="Mitros T."/>
            <person name="Nelson W."/>
            <person name="Hyten D.L."/>
            <person name="Song Q."/>
            <person name="Thelen J.J."/>
            <person name="Cheng J."/>
            <person name="Xu D."/>
            <person name="Hellsten U."/>
            <person name="May G.D."/>
            <person name="Yu Y."/>
            <person name="Sakurai T."/>
            <person name="Umezawa T."/>
            <person name="Bhattacharyya M.K."/>
            <person name="Sandhu D."/>
            <person name="Valliyodan B."/>
            <person name="Lindquist E."/>
            <person name="Peto M."/>
            <person name="Grant D."/>
            <person name="Shu S."/>
            <person name="Goodstein D."/>
            <person name="Barry K."/>
            <person name="Futrell-Griggs M."/>
            <person name="Abernathy B."/>
            <person name="Du J."/>
            <person name="Tian Z."/>
            <person name="Zhu L."/>
            <person name="Gill N."/>
            <person name="Joshi T."/>
            <person name="Libault M."/>
            <person name="Sethuraman A."/>
            <person name="Zhang X.-C."/>
            <person name="Shinozaki K."/>
            <person name="Nguyen H.T."/>
            <person name="Wing R.A."/>
            <person name="Cregan P."/>
            <person name="Specht J."/>
            <person name="Grimwood J."/>
            <person name="Rokhsar D."/>
            <person name="Stacey G."/>
            <person name="Shoemaker R.C."/>
            <person name="Jackson S.A."/>
        </authorList>
    </citation>
    <scope>NUCLEOTIDE SEQUENCE [LARGE SCALE GENOMIC DNA]</scope>
    <source>
        <strain evidence="2">cv. Williams 82</strain>
        <tissue evidence="1">Callus</tissue>
    </source>
</reference>
<sequence length="81" mass="9046">MEDNVLVSFLLCCSCSCLSHHWLPSTVAAYTHKRTLQKVDEHTKALILMSKRHFLCCSDVDALRLPSSSSVFSIIPICCGF</sequence>
<reference evidence="1" key="3">
    <citation type="submission" date="2018-07" db="EMBL/GenBank/DDBJ databases">
        <title>WGS assembly of Glycine max.</title>
        <authorList>
            <person name="Schmutz J."/>
            <person name="Cannon S."/>
            <person name="Schlueter J."/>
            <person name="Ma J."/>
            <person name="Mitros T."/>
            <person name="Nelson W."/>
            <person name="Hyten D."/>
            <person name="Song Q."/>
            <person name="Thelen J."/>
            <person name="Cheng J."/>
            <person name="Xu D."/>
            <person name="Hellsten U."/>
            <person name="May G."/>
            <person name="Yu Y."/>
            <person name="Sakurai T."/>
            <person name="Umezawa T."/>
            <person name="Bhattacharyya M."/>
            <person name="Sandhu D."/>
            <person name="Valliyodan B."/>
            <person name="Lindquist E."/>
            <person name="Peto M."/>
            <person name="Grant D."/>
            <person name="Shu S."/>
            <person name="Goodstein D."/>
            <person name="Barry K."/>
            <person name="Futrell-Griggs M."/>
            <person name="Abernathy B."/>
            <person name="Du J."/>
            <person name="Tian Z."/>
            <person name="Zhu L."/>
            <person name="Gill N."/>
            <person name="Joshi T."/>
            <person name="Libault M."/>
            <person name="Sethuraman A."/>
            <person name="Zhang X."/>
            <person name="Shinozaki K."/>
            <person name="Nguyen H."/>
            <person name="Wing R."/>
            <person name="Cregan P."/>
            <person name="Specht J."/>
            <person name="Grimwood J."/>
            <person name="Rokhsar D."/>
            <person name="Stacey G."/>
            <person name="Shoemaker R."/>
            <person name="Jackson S."/>
        </authorList>
    </citation>
    <scope>NUCLEOTIDE SEQUENCE</scope>
    <source>
        <tissue evidence="1">Callus</tissue>
    </source>
</reference>
<name>K7KWS2_SOYBN</name>
<evidence type="ECO:0000313" key="1">
    <source>
        <dbReference type="EMBL" id="KRH55070.1"/>
    </source>
</evidence>
<protein>
    <submittedName>
        <fullName evidence="1 2">Uncharacterized protein</fullName>
    </submittedName>
</protein>
<accession>K7KWS2</accession>
<evidence type="ECO:0000313" key="2">
    <source>
        <dbReference type="EnsemblPlants" id="KRH55070"/>
    </source>
</evidence>
<dbReference type="Proteomes" id="UP000008827">
    <property type="component" value="Chromosome 6"/>
</dbReference>
<keyword evidence="3" id="KW-1185">Reference proteome</keyword>
<dbReference type="AlphaFoldDB" id="K7KWS2"/>
<gene>
    <name evidence="1" type="ORF">GLYMA_06G228200</name>
</gene>
<evidence type="ECO:0000313" key="3">
    <source>
        <dbReference type="Proteomes" id="UP000008827"/>
    </source>
</evidence>
<dbReference type="PaxDb" id="3847-GLYMA06G32786.1"/>
<dbReference type="Gramene" id="KRH55070">
    <property type="protein sequence ID" value="KRH55070"/>
    <property type="gene ID" value="GLYMA_06G228200"/>
</dbReference>
<dbReference type="InParanoid" id="K7KWS2"/>
<dbReference type="EnsemblPlants" id="KRH55070">
    <property type="protein sequence ID" value="KRH55070"/>
    <property type="gene ID" value="GLYMA_06G228200"/>
</dbReference>
<reference evidence="2" key="2">
    <citation type="submission" date="2018-02" db="UniProtKB">
        <authorList>
            <consortium name="EnsemblPlants"/>
        </authorList>
    </citation>
    <scope>IDENTIFICATION</scope>
    <source>
        <strain evidence="2">Williams 82</strain>
    </source>
</reference>